<evidence type="ECO:0000256" key="2">
    <source>
        <dbReference type="SAM" id="MobiDB-lite"/>
    </source>
</evidence>
<evidence type="ECO:0000259" key="4">
    <source>
        <dbReference type="PROSITE" id="PS50234"/>
    </source>
</evidence>
<reference evidence="5" key="1">
    <citation type="submission" date="2020-01" db="EMBL/GenBank/DDBJ databases">
        <authorList>
            <person name="Meier V. D."/>
            <person name="Meier V D."/>
        </authorList>
    </citation>
    <scope>NUCLEOTIDE SEQUENCE</scope>
    <source>
        <strain evidence="5">HLG_WM_MAG_07</strain>
    </source>
</reference>
<dbReference type="InterPro" id="IPR036465">
    <property type="entry name" value="vWFA_dom_sf"/>
</dbReference>
<gene>
    <name evidence="5" type="ORF">HELGO_WM7991</name>
</gene>
<feature type="transmembrane region" description="Helical" evidence="3">
    <location>
        <begin position="7"/>
        <end position="26"/>
    </location>
</feature>
<dbReference type="InterPro" id="IPR019734">
    <property type="entry name" value="TPR_rpt"/>
</dbReference>
<dbReference type="SUPFAM" id="SSF48452">
    <property type="entry name" value="TPR-like"/>
    <property type="match status" value="1"/>
</dbReference>
<dbReference type="Pfam" id="PF13519">
    <property type="entry name" value="VWA_2"/>
    <property type="match status" value="1"/>
</dbReference>
<dbReference type="Gene3D" id="1.25.40.10">
    <property type="entry name" value="Tetratricopeptide repeat domain"/>
    <property type="match status" value="1"/>
</dbReference>
<name>A0A6S6TRR1_9GAMM</name>
<feature type="compositionally biased region" description="Basic and acidic residues" evidence="2">
    <location>
        <begin position="501"/>
        <end position="563"/>
    </location>
</feature>
<feature type="compositionally biased region" description="Basic and acidic residues" evidence="2">
    <location>
        <begin position="462"/>
        <end position="493"/>
    </location>
</feature>
<feature type="region of interest" description="Disordered" evidence="2">
    <location>
        <begin position="453"/>
        <end position="563"/>
    </location>
</feature>
<feature type="repeat" description="TPR" evidence="1">
    <location>
        <begin position="405"/>
        <end position="438"/>
    </location>
</feature>
<feature type="transmembrane region" description="Helical" evidence="3">
    <location>
        <begin position="311"/>
        <end position="338"/>
    </location>
</feature>
<dbReference type="SUPFAM" id="SSF53300">
    <property type="entry name" value="vWA-like"/>
    <property type="match status" value="1"/>
</dbReference>
<keyword evidence="3" id="KW-0812">Transmembrane</keyword>
<dbReference type="PROSITE" id="PS50234">
    <property type="entry name" value="VWFA"/>
    <property type="match status" value="1"/>
</dbReference>
<dbReference type="AlphaFoldDB" id="A0A6S6TRR1"/>
<keyword evidence="3" id="KW-1133">Transmembrane helix</keyword>
<organism evidence="5">
    <name type="scientific">uncultured Thiotrichaceae bacterium</name>
    <dbReference type="NCBI Taxonomy" id="298394"/>
    <lineage>
        <taxon>Bacteria</taxon>
        <taxon>Pseudomonadati</taxon>
        <taxon>Pseudomonadota</taxon>
        <taxon>Gammaproteobacteria</taxon>
        <taxon>Thiotrichales</taxon>
        <taxon>Thiotrichaceae</taxon>
        <taxon>environmental samples</taxon>
    </lineage>
</organism>
<accession>A0A6S6TRR1</accession>
<dbReference type="Pfam" id="PF00515">
    <property type="entry name" value="TPR_1"/>
    <property type="match status" value="1"/>
</dbReference>
<evidence type="ECO:0000256" key="3">
    <source>
        <dbReference type="SAM" id="Phobius"/>
    </source>
</evidence>
<dbReference type="Gene3D" id="3.40.50.410">
    <property type="entry name" value="von Willebrand factor, type A domain"/>
    <property type="match status" value="1"/>
</dbReference>
<dbReference type="PANTHER" id="PTHR22550">
    <property type="entry name" value="SPORE GERMINATION PROTEIN"/>
    <property type="match status" value="1"/>
</dbReference>
<dbReference type="PANTHER" id="PTHR22550:SF14">
    <property type="entry name" value="VWFA DOMAIN-CONTAINING PROTEIN"/>
    <property type="match status" value="1"/>
</dbReference>
<feature type="domain" description="VWFA" evidence="4">
    <location>
        <begin position="92"/>
        <end position="303"/>
    </location>
</feature>
<keyword evidence="3" id="KW-0472">Membrane</keyword>
<evidence type="ECO:0000256" key="1">
    <source>
        <dbReference type="PROSITE-ProRule" id="PRU00339"/>
    </source>
</evidence>
<proteinExistence type="predicted"/>
<feature type="transmembrane region" description="Helical" evidence="3">
    <location>
        <begin position="58"/>
        <end position="79"/>
    </location>
</feature>
<dbReference type="InterPro" id="IPR050768">
    <property type="entry name" value="UPF0353/GerABKA_families"/>
</dbReference>
<dbReference type="InterPro" id="IPR002035">
    <property type="entry name" value="VWF_A"/>
</dbReference>
<dbReference type="PROSITE" id="PS50005">
    <property type="entry name" value="TPR"/>
    <property type="match status" value="1"/>
</dbReference>
<dbReference type="SMART" id="SM00028">
    <property type="entry name" value="TPR"/>
    <property type="match status" value="1"/>
</dbReference>
<dbReference type="SMART" id="SM00327">
    <property type="entry name" value="VWA"/>
    <property type="match status" value="1"/>
</dbReference>
<dbReference type="InterPro" id="IPR011990">
    <property type="entry name" value="TPR-like_helical_dom_sf"/>
</dbReference>
<keyword evidence="1" id="KW-0802">TPR repeat</keyword>
<dbReference type="EMBL" id="CACVAY010000127">
    <property type="protein sequence ID" value="CAA6825431.1"/>
    <property type="molecule type" value="Genomic_DNA"/>
</dbReference>
<evidence type="ECO:0000313" key="5">
    <source>
        <dbReference type="EMBL" id="CAA6825431.1"/>
    </source>
</evidence>
<protein>
    <submittedName>
        <fullName evidence="5">TPR domain protein in aerotolerance operon</fullName>
    </submittedName>
</protein>
<sequence length="606" mass="68799">MVDFHFIYPLWLIFIPVLAFVFYSLAKYVTKVTVWDAFIDKALQPFVVSSGEGKSKHWLFWLMAVLSMLMVIALAGPSWQKRSLPGYKVNHGLVIALDLSASMLTKDIAPDRLARAKFELNDLMQLRIEGQTGLVVFAGDAFAVAPMTEDVDTITAQVEHLDPYTMPAQGSRVDRAIEVAHDLLKNGGYPTGHILLITDGTSTPSKTLKQAKQAANDGFLVSVMQIGTAKGDVIPLRGGGFLVNREEKRIRAIVDEAGLKEIAATGQGYYVVSTINDDDIDRLFTFMQVDETTSLEKATDKKINYSENAGIWLLFPIVVLMLLLFRKGYLFLLFIVVLQQPQPVYAFDWQSLWKTPDQRGQHAFEQGDFEYSEKLFKDKQWQASSAYEKGDYEAAEQLFAESDTTNAQYNRANALAKQKRYKEAISAYQDVLEESPDHEDALANMALVEGWLKEQESPPPKDQSESEKQEKQEDSKGGESQEEESNKENKSGEQETESDDQEGKEGKEGKEAKEQAEADKKALENFGKEEKKPEQEKKGEEMSSLEQKKDKEEGEEFDVMRATEQEKAAFQKQFLKKVPDDPSGLWARKFQYQYRQRRQKMEEQQW</sequence>